<organism evidence="2 3">
    <name type="scientific">Photobacterium profundum (strain SS9)</name>
    <dbReference type="NCBI Taxonomy" id="298386"/>
    <lineage>
        <taxon>Bacteria</taxon>
        <taxon>Pseudomonadati</taxon>
        <taxon>Pseudomonadota</taxon>
        <taxon>Gammaproteobacteria</taxon>
        <taxon>Vibrionales</taxon>
        <taxon>Vibrionaceae</taxon>
        <taxon>Photobacterium</taxon>
    </lineage>
</organism>
<evidence type="ECO:0000313" key="2">
    <source>
        <dbReference type="EMBL" id="CAG23124.1"/>
    </source>
</evidence>
<keyword evidence="1" id="KW-0812">Transmembrane</keyword>
<gene>
    <name evidence="2" type="ordered locus">PBPRB1253</name>
</gene>
<feature type="transmembrane region" description="Helical" evidence="1">
    <location>
        <begin position="88"/>
        <end position="109"/>
    </location>
</feature>
<dbReference type="Proteomes" id="UP000000593">
    <property type="component" value="Chromosome 2"/>
</dbReference>
<keyword evidence="3" id="KW-1185">Reference proteome</keyword>
<protein>
    <submittedName>
        <fullName evidence="2">Uncharacterized protein</fullName>
    </submittedName>
</protein>
<dbReference type="AlphaFoldDB" id="Q6LHV6"/>
<proteinExistence type="predicted"/>
<evidence type="ECO:0000256" key="1">
    <source>
        <dbReference type="SAM" id="Phobius"/>
    </source>
</evidence>
<keyword evidence="1" id="KW-1133">Transmembrane helix</keyword>
<dbReference type="EMBL" id="CR378679">
    <property type="protein sequence ID" value="CAG23124.1"/>
    <property type="molecule type" value="Genomic_DNA"/>
</dbReference>
<dbReference type="HOGENOM" id="CLU_1371187_0_0_6"/>
<dbReference type="KEGG" id="ppr:PBPRB1253"/>
<dbReference type="STRING" id="298386.PBPRB1253"/>
<feature type="transmembrane region" description="Helical" evidence="1">
    <location>
        <begin position="134"/>
        <end position="157"/>
    </location>
</feature>
<reference evidence="3" key="1">
    <citation type="journal article" date="2005" name="Science">
        <title>Life at depth: Photobacterium profundum genome sequence and expression analysis.</title>
        <authorList>
            <person name="Vezzi A."/>
            <person name="Campanaro S."/>
            <person name="D'Angelo M."/>
            <person name="Simonato F."/>
            <person name="Vitulo N."/>
            <person name="Lauro F.M."/>
            <person name="Cestaro A."/>
            <person name="Malacrida G."/>
            <person name="Simionati B."/>
            <person name="Cannata N."/>
            <person name="Romualdi C."/>
            <person name="Bartlett D.H."/>
            <person name="Valle G."/>
        </authorList>
    </citation>
    <scope>NUCLEOTIDE SEQUENCE [LARGE SCALE GENOMIC DNA]</scope>
    <source>
        <strain evidence="3">ATCC BAA-1253 / SS9</strain>
    </source>
</reference>
<feature type="transmembrane region" description="Helical" evidence="1">
    <location>
        <begin position="36"/>
        <end position="58"/>
    </location>
</feature>
<keyword evidence="1" id="KW-0472">Membrane</keyword>
<evidence type="ECO:0000313" key="3">
    <source>
        <dbReference type="Proteomes" id="UP000000593"/>
    </source>
</evidence>
<dbReference type="RefSeq" id="WP_011221307.1">
    <property type="nucleotide sequence ID" value="NC_006371.1"/>
</dbReference>
<feature type="transmembrane region" description="Helical" evidence="1">
    <location>
        <begin position="12"/>
        <end position="30"/>
    </location>
</feature>
<name>Q6LHV6_PHOPR</name>
<sequence length="198" mass="22307">MQLDFIFTLEVQLIFGVMFLLMALTTVSFVSGEDPYPQTVLIVGIVLIILSAGAVMYIENMKSIAEGWVESKILSKQVLEDFDKNSNLFLFVFPFVTAAVGTNLITEVITRNFNLNRKLTLGAVISGTWETFKFLVGLVILPITIPVAFILLVIFSFNSVLRRWSPKLIYVIGRVSRRTQLIILKADIILRSKIEDKT</sequence>
<accession>Q6LHV6</accession>